<evidence type="ECO:0000313" key="2">
    <source>
        <dbReference type="Proteomes" id="UP000288212"/>
    </source>
</evidence>
<name>A0A432VQU2_9GAMM</name>
<comment type="caution">
    <text evidence="1">The sequence shown here is derived from an EMBL/GenBank/DDBJ whole genome shotgun (WGS) entry which is preliminary data.</text>
</comment>
<dbReference type="InterPro" id="IPR014987">
    <property type="entry name" value="UPF_YfcL"/>
</dbReference>
<organism evidence="1 2">
    <name type="scientific">Aliidiomarina haloalkalitolerans</name>
    <dbReference type="NCBI Taxonomy" id="859059"/>
    <lineage>
        <taxon>Bacteria</taxon>
        <taxon>Pseudomonadati</taxon>
        <taxon>Pseudomonadota</taxon>
        <taxon>Gammaproteobacteria</taxon>
        <taxon>Alteromonadales</taxon>
        <taxon>Idiomarinaceae</taxon>
        <taxon>Aliidiomarina</taxon>
    </lineage>
</organism>
<dbReference type="EMBL" id="PIPI01000008">
    <property type="protein sequence ID" value="RUO18640.1"/>
    <property type="molecule type" value="Genomic_DNA"/>
</dbReference>
<sequence length="94" mass="10473">MSNESAVSIIAYAEQLEPVFDHAVETGSDDELFASGYLRGHFDLIVAQCDLAGEHNPEQFWAQLDAALERSKEELNPQDRAHVQNMLTRLKDAG</sequence>
<dbReference type="AlphaFoldDB" id="A0A432VQU2"/>
<reference evidence="1 2" key="1">
    <citation type="journal article" date="2011" name="Front. Microbiol.">
        <title>Genomic signatures of strain selection and enhancement in Bacillus atrophaeus var. globigii, a historical biowarfare simulant.</title>
        <authorList>
            <person name="Gibbons H.S."/>
            <person name="Broomall S.M."/>
            <person name="McNew L.A."/>
            <person name="Daligault H."/>
            <person name="Chapman C."/>
            <person name="Bruce D."/>
            <person name="Karavis M."/>
            <person name="Krepps M."/>
            <person name="McGregor P.A."/>
            <person name="Hong C."/>
            <person name="Park K.H."/>
            <person name="Akmal A."/>
            <person name="Feldman A."/>
            <person name="Lin J.S."/>
            <person name="Chang W.E."/>
            <person name="Higgs B.W."/>
            <person name="Demirev P."/>
            <person name="Lindquist J."/>
            <person name="Liem A."/>
            <person name="Fochler E."/>
            <person name="Read T.D."/>
            <person name="Tapia R."/>
            <person name="Johnson S."/>
            <person name="Bishop-Lilly K.A."/>
            <person name="Detter C."/>
            <person name="Han C."/>
            <person name="Sozhamannan S."/>
            <person name="Rosenzweig C.N."/>
            <person name="Skowronski E.W."/>
        </authorList>
    </citation>
    <scope>NUCLEOTIDE SEQUENCE [LARGE SCALE GENOMIC DNA]</scope>
    <source>
        <strain evidence="1 2">AK5</strain>
    </source>
</reference>
<dbReference type="Proteomes" id="UP000288212">
    <property type="component" value="Unassembled WGS sequence"/>
</dbReference>
<gene>
    <name evidence="1" type="ORF">CWE06_10375</name>
</gene>
<proteinExistence type="predicted"/>
<dbReference type="RefSeq" id="WP_126793825.1">
    <property type="nucleotide sequence ID" value="NZ_PIPI01000008.1"/>
</dbReference>
<dbReference type="OrthoDB" id="5600394at2"/>
<evidence type="ECO:0000313" key="1">
    <source>
        <dbReference type="EMBL" id="RUO18640.1"/>
    </source>
</evidence>
<dbReference type="Pfam" id="PF08891">
    <property type="entry name" value="YfcL"/>
    <property type="match status" value="1"/>
</dbReference>
<protein>
    <recommendedName>
        <fullName evidence="3">YfcL family protein</fullName>
    </recommendedName>
</protein>
<evidence type="ECO:0008006" key="3">
    <source>
        <dbReference type="Google" id="ProtNLM"/>
    </source>
</evidence>
<accession>A0A432VQU2</accession>
<keyword evidence="2" id="KW-1185">Reference proteome</keyword>